<dbReference type="GO" id="GO:0006913">
    <property type="term" value="P:nucleocytoplasmic transport"/>
    <property type="evidence" value="ECO:0007669"/>
    <property type="project" value="TreeGrafter"/>
</dbReference>
<dbReference type="Pfam" id="PF13516">
    <property type="entry name" value="LRR_6"/>
    <property type="match status" value="6"/>
</dbReference>
<evidence type="ECO:0000256" key="3">
    <source>
        <dbReference type="SAM" id="Coils"/>
    </source>
</evidence>
<feature type="coiled-coil region" evidence="3">
    <location>
        <begin position="1172"/>
        <end position="1238"/>
    </location>
</feature>
<feature type="region of interest" description="Disordered" evidence="4">
    <location>
        <begin position="554"/>
        <end position="580"/>
    </location>
</feature>
<accession>A0A9K3PU16</accession>
<feature type="compositionally biased region" description="Basic and acidic residues" evidence="4">
    <location>
        <begin position="561"/>
        <end position="576"/>
    </location>
</feature>
<reference evidence="6" key="2">
    <citation type="submission" date="2021-04" db="EMBL/GenBank/DDBJ databases">
        <authorList>
            <person name="Podell S."/>
        </authorList>
    </citation>
    <scope>NUCLEOTIDE SEQUENCE</scope>
    <source>
        <strain evidence="6">Hildebrandi</strain>
    </source>
</reference>
<dbReference type="InterPro" id="IPR001611">
    <property type="entry name" value="Leu-rich_rpt"/>
</dbReference>
<evidence type="ECO:0000313" key="7">
    <source>
        <dbReference type="Proteomes" id="UP000693970"/>
    </source>
</evidence>
<dbReference type="Pfam" id="PF12770">
    <property type="entry name" value="CHAT"/>
    <property type="match status" value="1"/>
</dbReference>
<feature type="region of interest" description="Disordered" evidence="4">
    <location>
        <begin position="92"/>
        <end position="150"/>
    </location>
</feature>
<organism evidence="6 7">
    <name type="scientific">Nitzschia inconspicua</name>
    <dbReference type="NCBI Taxonomy" id="303405"/>
    <lineage>
        <taxon>Eukaryota</taxon>
        <taxon>Sar</taxon>
        <taxon>Stramenopiles</taxon>
        <taxon>Ochrophyta</taxon>
        <taxon>Bacillariophyta</taxon>
        <taxon>Bacillariophyceae</taxon>
        <taxon>Bacillariophycidae</taxon>
        <taxon>Bacillariales</taxon>
        <taxon>Bacillariaceae</taxon>
        <taxon>Nitzschia</taxon>
    </lineage>
</organism>
<evidence type="ECO:0000313" key="6">
    <source>
        <dbReference type="EMBL" id="KAG7359458.1"/>
    </source>
</evidence>
<dbReference type="OrthoDB" id="192148at2759"/>
<dbReference type="InterPro" id="IPR027038">
    <property type="entry name" value="RanGap"/>
</dbReference>
<evidence type="ECO:0000259" key="5">
    <source>
        <dbReference type="Pfam" id="PF12770"/>
    </source>
</evidence>
<dbReference type="GO" id="GO:0005096">
    <property type="term" value="F:GTPase activator activity"/>
    <property type="evidence" value="ECO:0007669"/>
    <property type="project" value="InterPro"/>
</dbReference>
<gene>
    <name evidence="6" type="ORF">IV203_034556</name>
</gene>
<dbReference type="GO" id="GO:0031267">
    <property type="term" value="F:small GTPase binding"/>
    <property type="evidence" value="ECO:0007669"/>
    <property type="project" value="TreeGrafter"/>
</dbReference>
<dbReference type="GO" id="GO:0005634">
    <property type="term" value="C:nucleus"/>
    <property type="evidence" value="ECO:0007669"/>
    <property type="project" value="TreeGrafter"/>
</dbReference>
<comment type="caution">
    <text evidence="6">The sequence shown here is derived from an EMBL/GenBank/DDBJ whole genome shotgun (WGS) entry which is preliminary data.</text>
</comment>
<keyword evidence="7" id="KW-1185">Reference proteome</keyword>
<evidence type="ECO:0000256" key="2">
    <source>
        <dbReference type="ARBA" id="ARBA00022737"/>
    </source>
</evidence>
<evidence type="ECO:0000256" key="1">
    <source>
        <dbReference type="ARBA" id="ARBA00022614"/>
    </source>
</evidence>
<evidence type="ECO:0000256" key="4">
    <source>
        <dbReference type="SAM" id="MobiDB-lite"/>
    </source>
</evidence>
<sequence length="1527" mass="168553">MAQQQPLVSFVEIDGKLLSGEELDEYCKSHGLCRRCTRVRTHRRILKLFGRGEKWEPLTLHDEETGEYTVYKGYCLRESCYTLGQAKRLLGEIGGGNGRRSSRSNRKRASQRLSANRGIGAGMKRPGRRKNRANPETGSVMSGMVNADDDASVNSSMSGISIGSTMSSSSILSGISNVSGISGFSFGMGRRKSGGRRASRKSSSNLSSASSVCSGVSDISGMEDDDITVDSTMTGTSGALMREKPQDGQVSPIVAHRVEQLITHDYFTVLDLSGVIMRPEDIDAIVEALGKAKTLESVSLDKCKLKDDGVEKIASGLEAGGHINIKKLSLRSNNIGIRGVQALEFLFQTSPTLEELDLSENAINSKGAASILESFRKNRQCALSVLNLSQNEIWDMDDGTFLRTNRTLKELNLDGNFFHDGGVEQIANAISANRNSVLEKLYVGWNGVGDDGATALAKMIERSQTLQVLGLAENDVTNIGARAILSALAVNNSLREISGLYHNQIDRKFIIVAIKRLLHRYGERGNMPTDAAQAEMFSSATLASPVVASTRKVSIDQTPAAKEESKMAEDDEKSRGSEASTNWASTFFRDEDEIQIATAPFLSPTKASVALEAIENWDWGTFGIEEIEKAELENDGLQMAGFDDSDEEGYSDEALPQTLASQRSDRIVIFQSAPLAYFDRATTQHHEVPLLDFEYESSKLKEALANPDEVGANIELVFQNATSDRFQDFFARAVSPIMHMSCYGHPDCIALENGFGYLQALSEEDLKQYVEAGNGKVEVVVIASCHTHEMAKAFLNAGIPHVVCLNRDPTFRDDAIVEFTKGFYQALAKMKTLQDAFKHGLETAKHSPHVNSTKILSKAFKLLPEDGYHDVDIFFKRTLPKAPKSVQPADLSLLPKIPDNFVGREVDMYEILESLRVDDVIRVGGGPGSGKASVLSALSRYVLERPASFQINSVFWLPPRAGVEVDPDSLYGDLVQVLNWILEAEDDIWDEDDYIETRERIMVELEDQRTILIIDGRVFTSEIAGEMLERFLTYLLNEATLKILLITSSDSSRAKTRRSRSEETIVHLGPLDFKSSALLFGNACPSVSIDGNPMVHTAEEFQKYLVPPSVAKQMPEADVKKIKRSRRQQELYDRMGKGNPRDIIEAATSCCEKDLCDLLRLAKKPEVAVTSAAELDAERNKYTAAKEKAIEMKNFLRAKDLAEALEEMEDLRETYPSLEDMQKKEADYKQKFSELLKAKRYDDANLVKRKILAIKRNMMKERYANPVSTQAAAKNSIQQLQERMKGLEALKAANLQNGNSVNLQQGCLRISPTCYLQVESGHVLDFSQGDGLTGLICWANEACDLSSYYLGKELLAKGGQKLEEQVSSVDVFCETEWGNVKCATGEAVTLGPRSFDELDAKFVFLAVPPLSPNNDDTEWDFGSCGLIRNKMAEEDALHYLDTGLRATVRSSFRNIKNTGVEAVAVATITTKPHGSEAYQRSLQVVLETIIEESKRTSVKKVHLVAASGEEANYLIKTALETGLQLEK</sequence>
<protein>
    <submittedName>
        <fullName evidence="6">Leucine rich repeat LRR-containing protein</fullName>
    </submittedName>
</protein>
<keyword evidence="1" id="KW-0433">Leucine-rich repeat</keyword>
<dbReference type="EMBL" id="JAGRRH010000013">
    <property type="protein sequence ID" value="KAG7359458.1"/>
    <property type="molecule type" value="Genomic_DNA"/>
</dbReference>
<reference evidence="6" key="1">
    <citation type="journal article" date="2021" name="Sci. Rep.">
        <title>Diploid genomic architecture of Nitzschia inconspicua, an elite biomass production diatom.</title>
        <authorList>
            <person name="Oliver A."/>
            <person name="Podell S."/>
            <person name="Pinowska A."/>
            <person name="Traller J.C."/>
            <person name="Smith S.R."/>
            <person name="McClure R."/>
            <person name="Beliaev A."/>
            <person name="Bohutskyi P."/>
            <person name="Hill E.A."/>
            <person name="Rabines A."/>
            <person name="Zheng H."/>
            <person name="Allen L.Z."/>
            <person name="Kuo A."/>
            <person name="Grigoriev I.V."/>
            <person name="Allen A.E."/>
            <person name="Hazlebeck D."/>
            <person name="Allen E.E."/>
        </authorList>
    </citation>
    <scope>NUCLEOTIDE SEQUENCE</scope>
    <source>
        <strain evidence="6">Hildebrandi</strain>
    </source>
</reference>
<feature type="compositionally biased region" description="Basic residues" evidence="4">
    <location>
        <begin position="100"/>
        <end position="110"/>
    </location>
</feature>
<feature type="compositionally biased region" description="Basic residues" evidence="4">
    <location>
        <begin position="189"/>
        <end position="200"/>
    </location>
</feature>
<dbReference type="PROSITE" id="PS51450">
    <property type="entry name" value="LRR"/>
    <property type="match status" value="1"/>
</dbReference>
<dbReference type="SMART" id="SM00368">
    <property type="entry name" value="LRR_RI"/>
    <property type="match status" value="6"/>
</dbReference>
<feature type="domain" description="CHAT" evidence="5">
    <location>
        <begin position="669"/>
        <end position="839"/>
    </location>
</feature>
<feature type="region of interest" description="Disordered" evidence="4">
    <location>
        <begin position="189"/>
        <end position="230"/>
    </location>
</feature>
<keyword evidence="3" id="KW-0175">Coiled coil</keyword>
<dbReference type="PANTHER" id="PTHR24113">
    <property type="entry name" value="RAN GTPASE-ACTIVATING PROTEIN 1"/>
    <property type="match status" value="1"/>
</dbReference>
<proteinExistence type="predicted"/>
<feature type="compositionally biased region" description="Low complexity" evidence="4">
    <location>
        <begin position="201"/>
        <end position="220"/>
    </location>
</feature>
<keyword evidence="2" id="KW-0677">Repeat</keyword>
<feature type="coiled-coil region" evidence="3">
    <location>
        <begin position="1270"/>
        <end position="1297"/>
    </location>
</feature>
<dbReference type="InterPro" id="IPR024983">
    <property type="entry name" value="CHAT_dom"/>
</dbReference>
<dbReference type="PANTHER" id="PTHR24113:SF12">
    <property type="entry name" value="RAN GTPASE-ACTIVATING PROTEIN 1"/>
    <property type="match status" value="1"/>
</dbReference>
<dbReference type="GO" id="GO:0048471">
    <property type="term" value="C:perinuclear region of cytoplasm"/>
    <property type="evidence" value="ECO:0007669"/>
    <property type="project" value="TreeGrafter"/>
</dbReference>
<dbReference type="GO" id="GO:0005829">
    <property type="term" value="C:cytosol"/>
    <property type="evidence" value="ECO:0007669"/>
    <property type="project" value="TreeGrafter"/>
</dbReference>
<dbReference type="Proteomes" id="UP000693970">
    <property type="component" value="Unassembled WGS sequence"/>
</dbReference>
<name>A0A9K3PU16_9STRA</name>